<evidence type="ECO:0000256" key="4">
    <source>
        <dbReference type="ARBA" id="ARBA00023163"/>
    </source>
</evidence>
<dbReference type="OrthoDB" id="774757at2759"/>
<keyword evidence="8" id="KW-1185">Reference proteome</keyword>
<proteinExistence type="predicted"/>
<dbReference type="InterPro" id="IPR036093">
    <property type="entry name" value="NAC_dom_sf"/>
</dbReference>
<evidence type="ECO:0000259" key="6">
    <source>
        <dbReference type="PROSITE" id="PS51005"/>
    </source>
</evidence>
<dbReference type="EMBL" id="QPKB01000011">
    <property type="protein sequence ID" value="RWR94682.1"/>
    <property type="molecule type" value="Genomic_DNA"/>
</dbReference>
<gene>
    <name evidence="7" type="ORF">CKAN_02398900</name>
</gene>
<protein>
    <submittedName>
        <fullName evidence="7">NAC domain-containing protein 78 isoform X4</fullName>
    </submittedName>
</protein>
<keyword evidence="5" id="KW-0539">Nucleus</keyword>
<keyword evidence="4" id="KW-0804">Transcription</keyword>
<evidence type="ECO:0000313" key="8">
    <source>
        <dbReference type="Proteomes" id="UP000283530"/>
    </source>
</evidence>
<comment type="caution">
    <text evidence="7">The sequence shown here is derived from an EMBL/GenBank/DDBJ whole genome shotgun (WGS) entry which is preliminary data.</text>
</comment>
<comment type="subcellular location">
    <subcellularLocation>
        <location evidence="1">Nucleus</location>
    </subcellularLocation>
</comment>
<evidence type="ECO:0000256" key="5">
    <source>
        <dbReference type="ARBA" id="ARBA00023242"/>
    </source>
</evidence>
<dbReference type="Proteomes" id="UP000283530">
    <property type="component" value="Unassembled WGS sequence"/>
</dbReference>
<dbReference type="Gene3D" id="2.170.150.80">
    <property type="entry name" value="NAC domain"/>
    <property type="match status" value="1"/>
</dbReference>
<dbReference type="SUPFAM" id="SSF101941">
    <property type="entry name" value="NAC domain"/>
    <property type="match status" value="1"/>
</dbReference>
<dbReference type="Pfam" id="PF02365">
    <property type="entry name" value="NAM"/>
    <property type="match status" value="1"/>
</dbReference>
<keyword evidence="2" id="KW-0805">Transcription regulation</keyword>
<dbReference type="GO" id="GO:0005634">
    <property type="term" value="C:nucleus"/>
    <property type="evidence" value="ECO:0007669"/>
    <property type="project" value="UniProtKB-SubCell"/>
</dbReference>
<dbReference type="InterPro" id="IPR003441">
    <property type="entry name" value="NAC-dom"/>
</dbReference>
<reference evidence="7 8" key="1">
    <citation type="journal article" date="2019" name="Nat. Plants">
        <title>Stout camphor tree genome fills gaps in understanding of flowering plant genome evolution.</title>
        <authorList>
            <person name="Chaw S.M."/>
            <person name="Liu Y.C."/>
            <person name="Wu Y.W."/>
            <person name="Wang H.Y."/>
            <person name="Lin C.I."/>
            <person name="Wu C.S."/>
            <person name="Ke H.M."/>
            <person name="Chang L.Y."/>
            <person name="Hsu C.Y."/>
            <person name="Yang H.T."/>
            <person name="Sudianto E."/>
            <person name="Hsu M.H."/>
            <person name="Wu K.P."/>
            <person name="Wang L.N."/>
            <person name="Leebens-Mack J.H."/>
            <person name="Tsai I.J."/>
        </authorList>
    </citation>
    <scope>NUCLEOTIDE SEQUENCE [LARGE SCALE GENOMIC DNA]</scope>
    <source>
        <strain evidence="8">cv. Chaw 1501</strain>
        <tissue evidence="7">Young leaves</tissue>
    </source>
</reference>
<evidence type="ECO:0000256" key="1">
    <source>
        <dbReference type="ARBA" id="ARBA00004123"/>
    </source>
</evidence>
<evidence type="ECO:0000313" key="7">
    <source>
        <dbReference type="EMBL" id="RWR94682.1"/>
    </source>
</evidence>
<dbReference type="PANTHER" id="PTHR31989">
    <property type="entry name" value="NAC DOMAIN-CONTAINING PROTEIN 82-RELATED"/>
    <property type="match status" value="1"/>
</dbReference>
<dbReference type="PROSITE" id="PS51005">
    <property type="entry name" value="NAC"/>
    <property type="match status" value="1"/>
</dbReference>
<dbReference type="GO" id="GO:0003677">
    <property type="term" value="F:DNA binding"/>
    <property type="evidence" value="ECO:0007669"/>
    <property type="project" value="UniProtKB-KW"/>
</dbReference>
<dbReference type="GO" id="GO:0006355">
    <property type="term" value="P:regulation of DNA-templated transcription"/>
    <property type="evidence" value="ECO:0007669"/>
    <property type="project" value="InterPro"/>
</dbReference>
<name>A0A3S3NGG9_9MAGN</name>
<accession>A0A3S3NGG9</accession>
<keyword evidence="3" id="KW-0238">DNA-binding</keyword>
<evidence type="ECO:0000256" key="2">
    <source>
        <dbReference type="ARBA" id="ARBA00023015"/>
    </source>
</evidence>
<dbReference type="AlphaFoldDB" id="A0A3S3NGG9"/>
<evidence type="ECO:0000256" key="3">
    <source>
        <dbReference type="ARBA" id="ARBA00023125"/>
    </source>
</evidence>
<feature type="domain" description="NAC" evidence="6">
    <location>
        <begin position="14"/>
        <end position="166"/>
    </location>
</feature>
<organism evidence="7 8">
    <name type="scientific">Cinnamomum micranthum f. kanehirae</name>
    <dbReference type="NCBI Taxonomy" id="337451"/>
    <lineage>
        <taxon>Eukaryota</taxon>
        <taxon>Viridiplantae</taxon>
        <taxon>Streptophyta</taxon>
        <taxon>Embryophyta</taxon>
        <taxon>Tracheophyta</taxon>
        <taxon>Spermatophyta</taxon>
        <taxon>Magnoliopsida</taxon>
        <taxon>Magnoliidae</taxon>
        <taxon>Laurales</taxon>
        <taxon>Lauraceae</taxon>
        <taxon>Cinnamomum</taxon>
    </lineage>
</organism>
<sequence>MTGSHNTGSSTESNMVGFRFKPTDEELVRYYLKEKVMGRLSPSRTVVDAEVYKVEPWHLPGVPPKHGVDEEAKVYYFFTRCNRKDKAGNKTDRSAGAGFWKVTCGDRPILDSHKRPIGLKRRLVFIHSRDKLNERVKNKSRNWIMQEYRLPSEKVGGWVLCRIKESNRRVLEERNEDGENSMGATTGPVEEKQLQESCSGGLYGWNNNVGSMANLFGEELSHCLEIWPGSSTPTTLNKWIH</sequence>